<feature type="non-terminal residue" evidence="14">
    <location>
        <position position="1"/>
    </location>
</feature>
<dbReference type="InterPro" id="IPR001841">
    <property type="entry name" value="Znf_RING"/>
</dbReference>
<dbReference type="GO" id="GO:0005634">
    <property type="term" value="C:nucleus"/>
    <property type="evidence" value="ECO:0007669"/>
    <property type="project" value="UniProtKB-SubCell"/>
</dbReference>
<comment type="similarity">
    <text evidence="4">Belongs to the RING-box family.</text>
</comment>
<name>A0AAN4Z3E4_9BILA</name>
<evidence type="ECO:0000256" key="9">
    <source>
        <dbReference type="ARBA" id="ARBA00022833"/>
    </source>
</evidence>
<dbReference type="InterPro" id="IPR013083">
    <property type="entry name" value="Znf_RING/FYVE/PHD"/>
</dbReference>
<feature type="region of interest" description="Disordered" evidence="12">
    <location>
        <begin position="41"/>
        <end position="102"/>
    </location>
</feature>
<evidence type="ECO:0000256" key="4">
    <source>
        <dbReference type="ARBA" id="ARBA00009273"/>
    </source>
</evidence>
<evidence type="ECO:0000256" key="2">
    <source>
        <dbReference type="ARBA" id="ARBA00004496"/>
    </source>
</evidence>
<accession>A0AAN4Z3E4</accession>
<dbReference type="GO" id="GO:0008270">
    <property type="term" value="F:zinc ion binding"/>
    <property type="evidence" value="ECO:0007669"/>
    <property type="project" value="UniProtKB-KW"/>
</dbReference>
<evidence type="ECO:0000259" key="13">
    <source>
        <dbReference type="PROSITE" id="PS50089"/>
    </source>
</evidence>
<comment type="subcellular location">
    <subcellularLocation>
        <location evidence="2">Cytoplasm</location>
    </subcellularLocation>
    <subcellularLocation>
        <location evidence="1">Nucleus</location>
    </subcellularLocation>
</comment>
<evidence type="ECO:0000313" key="14">
    <source>
        <dbReference type="EMBL" id="GMR33196.1"/>
    </source>
</evidence>
<feature type="compositionally biased region" description="Low complexity" evidence="12">
    <location>
        <begin position="82"/>
        <end position="102"/>
    </location>
</feature>
<dbReference type="InterPro" id="IPR051031">
    <property type="entry name" value="RING-box_E3_Ubiquitin_Ligase"/>
</dbReference>
<evidence type="ECO:0000256" key="12">
    <source>
        <dbReference type="SAM" id="MobiDB-lite"/>
    </source>
</evidence>
<evidence type="ECO:0000256" key="1">
    <source>
        <dbReference type="ARBA" id="ARBA00004123"/>
    </source>
</evidence>
<evidence type="ECO:0000256" key="8">
    <source>
        <dbReference type="ARBA" id="ARBA00022786"/>
    </source>
</evidence>
<dbReference type="Gene3D" id="3.30.40.10">
    <property type="entry name" value="Zinc/RING finger domain, C3HC4 (zinc finger)"/>
    <property type="match status" value="1"/>
</dbReference>
<evidence type="ECO:0000256" key="5">
    <source>
        <dbReference type="ARBA" id="ARBA00022490"/>
    </source>
</evidence>
<reference evidence="15" key="1">
    <citation type="submission" date="2022-10" db="EMBL/GenBank/DDBJ databases">
        <title>Genome assembly of Pristionchus species.</title>
        <authorList>
            <person name="Yoshida K."/>
            <person name="Sommer R.J."/>
        </authorList>
    </citation>
    <scope>NUCLEOTIDE SEQUENCE [LARGE SCALE GENOMIC DNA]</scope>
    <source>
        <strain evidence="15">RS5460</strain>
    </source>
</reference>
<dbReference type="GO" id="GO:0031461">
    <property type="term" value="C:cullin-RING ubiquitin ligase complex"/>
    <property type="evidence" value="ECO:0007669"/>
    <property type="project" value="UniProtKB-ARBA"/>
</dbReference>
<organism evidence="14 15">
    <name type="scientific">Pristionchus mayeri</name>
    <dbReference type="NCBI Taxonomy" id="1317129"/>
    <lineage>
        <taxon>Eukaryota</taxon>
        <taxon>Metazoa</taxon>
        <taxon>Ecdysozoa</taxon>
        <taxon>Nematoda</taxon>
        <taxon>Chromadorea</taxon>
        <taxon>Rhabditida</taxon>
        <taxon>Rhabditina</taxon>
        <taxon>Diplogasteromorpha</taxon>
        <taxon>Diplogasteroidea</taxon>
        <taxon>Neodiplogasteridae</taxon>
        <taxon>Pristionchus</taxon>
    </lineage>
</organism>
<dbReference type="SUPFAM" id="SSF57850">
    <property type="entry name" value="RING/U-box"/>
    <property type="match status" value="2"/>
</dbReference>
<comment type="pathway">
    <text evidence="3">Protein modification; protein ubiquitination.</text>
</comment>
<evidence type="ECO:0000256" key="3">
    <source>
        <dbReference type="ARBA" id="ARBA00004906"/>
    </source>
</evidence>
<keyword evidence="6" id="KW-0479">Metal-binding</keyword>
<keyword evidence="7 11" id="KW-0863">Zinc-finger</keyword>
<feature type="domain" description="RING-type" evidence="13">
    <location>
        <begin position="114"/>
        <end position="137"/>
    </location>
</feature>
<feature type="compositionally biased region" description="Pro residues" evidence="12">
    <location>
        <begin position="72"/>
        <end position="81"/>
    </location>
</feature>
<dbReference type="Pfam" id="PF12678">
    <property type="entry name" value="zf-rbx1"/>
    <property type="match status" value="1"/>
</dbReference>
<dbReference type="PROSITE" id="PS50089">
    <property type="entry name" value="ZF_RING_2"/>
    <property type="match status" value="1"/>
</dbReference>
<dbReference type="GO" id="GO:0005737">
    <property type="term" value="C:cytoplasm"/>
    <property type="evidence" value="ECO:0007669"/>
    <property type="project" value="UniProtKB-SubCell"/>
</dbReference>
<comment type="caution">
    <text evidence="14">The sequence shown here is derived from an EMBL/GenBank/DDBJ whole genome shotgun (WGS) entry which is preliminary data.</text>
</comment>
<keyword evidence="15" id="KW-1185">Reference proteome</keyword>
<dbReference type="PANTHER" id="PTHR11210">
    <property type="entry name" value="RING BOX"/>
    <property type="match status" value="1"/>
</dbReference>
<evidence type="ECO:0000256" key="6">
    <source>
        <dbReference type="ARBA" id="ARBA00022723"/>
    </source>
</evidence>
<keyword evidence="8" id="KW-0833">Ubl conjugation pathway</keyword>
<dbReference type="InterPro" id="IPR024766">
    <property type="entry name" value="Znf_RING_H2"/>
</dbReference>
<evidence type="ECO:0000256" key="10">
    <source>
        <dbReference type="ARBA" id="ARBA00023242"/>
    </source>
</evidence>
<keyword evidence="9" id="KW-0862">Zinc</keyword>
<keyword evidence="5" id="KW-0963">Cytoplasm</keyword>
<keyword evidence="10" id="KW-0539">Nucleus</keyword>
<evidence type="ECO:0000313" key="15">
    <source>
        <dbReference type="Proteomes" id="UP001328107"/>
    </source>
</evidence>
<dbReference type="Proteomes" id="UP001328107">
    <property type="component" value="Unassembled WGS sequence"/>
</dbReference>
<evidence type="ECO:0000256" key="7">
    <source>
        <dbReference type="ARBA" id="ARBA00022771"/>
    </source>
</evidence>
<gene>
    <name evidence="14" type="ORF">PMAYCL1PPCAC_03391</name>
</gene>
<proteinExistence type="inferred from homology"/>
<evidence type="ECO:0000256" key="11">
    <source>
        <dbReference type="PROSITE-ProRule" id="PRU00175"/>
    </source>
</evidence>
<feature type="non-terminal residue" evidence="14">
    <location>
        <position position="138"/>
    </location>
</feature>
<dbReference type="EMBL" id="BTRK01000001">
    <property type="protein sequence ID" value="GMR33196.1"/>
    <property type="molecule type" value="Genomic_DNA"/>
</dbReference>
<protein>
    <recommendedName>
        <fullName evidence="13">RING-type domain-containing protein</fullName>
    </recommendedName>
</protein>
<dbReference type="AlphaFoldDB" id="A0AAN4Z3E4"/>
<sequence length="138" mass="14743">RPFTLKRWNACAVWTWDVECDTCAICRLQLMEECLRCQADATKGPEREPPAPVPTRSGRAARAAGERNIDCSPPPPPPPTSTPSSSSSPSVAAPGAATTASSGGVDCVVVWGDCSHSFHNCCMAQWVKQNARCPLCQQ</sequence>